<dbReference type="Gene3D" id="1.25.10.10">
    <property type="entry name" value="Leucine-rich Repeat Variant"/>
    <property type="match status" value="1"/>
</dbReference>
<feature type="coiled-coil region" evidence="1">
    <location>
        <begin position="476"/>
        <end position="503"/>
    </location>
</feature>
<dbReference type="EMBL" id="JWZX01003325">
    <property type="protein sequence ID" value="KOO21891.1"/>
    <property type="molecule type" value="Genomic_DNA"/>
</dbReference>
<feature type="coiled-coil region" evidence="1">
    <location>
        <begin position="278"/>
        <end position="340"/>
    </location>
</feature>
<dbReference type="InterPro" id="IPR011989">
    <property type="entry name" value="ARM-like"/>
</dbReference>
<sequence length="555" mass="57574">MTLRPADHAAATTATTTKPPSPLIRLSLLQTLIAWLRGSAEAVAQLLAPTTALPALLEALETALAEPAEDVHVRGHLGALLGLLLATAPTASFERPVLVRMDDDPDTLALESFKALVVAQDETNRTISREAAELRVRVEAMETELRIARGAAGELDQLKRQLKAALEAQRQAEQSASDTQLSAAAELAALREELSGRAADLEAAVRESEAMGIGYAQLELQLEVALRERDAAQASAVAGASTGGERGVLGEGDRAQLPHSDNGGGNDGGGEGGWVAKLAVLQSTIDGLRRAKAALEATAAESVLEMADLRREIADLRREIADLRLEIERERASAEEALAARAVAEDALDASTVEGQVLQARCRQLEASLSDATAALGAAAAAESAVRAASERTVAELEAQLGELQAQLRAAQSDGANAREQLQVLQEAAAAAATRAIGAQEGAPSMAQVAGVNESNQPAIREAISMQVDASKLASLTAEAARAAQLEAEIAELRREQDELLICIAEQDQGGNQGGTPFPNGGNCHGTPFATPLTSGVVSGTSVATMPSASLLFAS</sequence>
<evidence type="ECO:0000256" key="2">
    <source>
        <dbReference type="SAM" id="MobiDB-lite"/>
    </source>
</evidence>
<feature type="compositionally biased region" description="Gly residues" evidence="2">
    <location>
        <begin position="241"/>
        <end position="250"/>
    </location>
</feature>
<name>A0A0M0J5L0_9EUKA</name>
<feature type="coiled-coil region" evidence="1">
    <location>
        <begin position="387"/>
        <end position="428"/>
    </location>
</feature>
<organism evidence="3 4">
    <name type="scientific">Chrysochromulina tobinii</name>
    <dbReference type="NCBI Taxonomy" id="1460289"/>
    <lineage>
        <taxon>Eukaryota</taxon>
        <taxon>Haptista</taxon>
        <taxon>Haptophyta</taxon>
        <taxon>Prymnesiophyceae</taxon>
        <taxon>Prymnesiales</taxon>
        <taxon>Chrysochromulinaceae</taxon>
        <taxon>Chrysochromulina</taxon>
    </lineage>
</organism>
<dbReference type="AlphaFoldDB" id="A0A0M0J5L0"/>
<reference evidence="4" key="1">
    <citation type="journal article" date="2015" name="PLoS Genet.">
        <title>Genome Sequence and Transcriptome Analyses of Chrysochromulina tobin: Metabolic Tools for Enhanced Algal Fitness in the Prominent Order Prymnesiales (Haptophyceae).</title>
        <authorList>
            <person name="Hovde B.T."/>
            <person name="Deodato C.R."/>
            <person name="Hunsperger H.M."/>
            <person name="Ryken S.A."/>
            <person name="Yost W."/>
            <person name="Jha R.K."/>
            <person name="Patterson J."/>
            <person name="Monnat R.J. Jr."/>
            <person name="Barlow S.B."/>
            <person name="Starkenburg S.R."/>
            <person name="Cattolico R.A."/>
        </authorList>
    </citation>
    <scope>NUCLEOTIDE SEQUENCE</scope>
    <source>
        <strain evidence="4">CCMP291</strain>
    </source>
</reference>
<feature type="region of interest" description="Disordered" evidence="2">
    <location>
        <begin position="237"/>
        <end position="269"/>
    </location>
</feature>
<evidence type="ECO:0000313" key="4">
    <source>
        <dbReference type="Proteomes" id="UP000037460"/>
    </source>
</evidence>
<evidence type="ECO:0000313" key="3">
    <source>
        <dbReference type="EMBL" id="KOO21891.1"/>
    </source>
</evidence>
<proteinExistence type="predicted"/>
<accession>A0A0M0J5L0</accession>
<keyword evidence="1" id="KW-0175">Coiled coil</keyword>
<dbReference type="Proteomes" id="UP000037460">
    <property type="component" value="Unassembled WGS sequence"/>
</dbReference>
<comment type="caution">
    <text evidence="3">The sequence shown here is derived from an EMBL/GenBank/DDBJ whole genome shotgun (WGS) entry which is preliminary data.</text>
</comment>
<feature type="coiled-coil region" evidence="1">
    <location>
        <begin position="124"/>
        <end position="235"/>
    </location>
</feature>
<keyword evidence="4" id="KW-1185">Reference proteome</keyword>
<evidence type="ECO:0000256" key="1">
    <source>
        <dbReference type="SAM" id="Coils"/>
    </source>
</evidence>
<gene>
    <name evidence="3" type="ORF">Ctob_000270</name>
</gene>
<protein>
    <submittedName>
        <fullName evidence="3">Uncharacterized protein</fullName>
    </submittedName>
</protein>